<keyword evidence="10 11" id="KW-0784">Thiamine biosynthesis</keyword>
<dbReference type="Gene3D" id="3.40.1190.20">
    <property type="match status" value="1"/>
</dbReference>
<feature type="binding site" evidence="11">
    <location>
        <position position="120"/>
    </location>
    <ligand>
        <name>ATP</name>
        <dbReference type="ChEBI" id="CHEBI:30616"/>
    </ligand>
</feature>
<accession>A0A6B3W0P6</accession>
<dbReference type="Proteomes" id="UP000570010">
    <property type="component" value="Unassembled WGS sequence"/>
</dbReference>
<evidence type="ECO:0000256" key="1">
    <source>
        <dbReference type="ARBA" id="ARBA00001771"/>
    </source>
</evidence>
<dbReference type="GO" id="GO:0009228">
    <property type="term" value="P:thiamine biosynthetic process"/>
    <property type="evidence" value="ECO:0007669"/>
    <property type="project" value="UniProtKB-KW"/>
</dbReference>
<dbReference type="GO" id="GO:0005524">
    <property type="term" value="F:ATP binding"/>
    <property type="evidence" value="ECO:0007669"/>
    <property type="project" value="UniProtKB-UniRule"/>
</dbReference>
<evidence type="ECO:0000256" key="11">
    <source>
        <dbReference type="HAMAP-Rule" id="MF_00228"/>
    </source>
</evidence>
<reference evidence="13 14" key="1">
    <citation type="submission" date="2020-02" db="EMBL/GenBank/DDBJ databases">
        <title>Bacillus aquiflavi sp. nov., isolated from yellow water of strong flavor Chinese baijiu in Yibin region of China.</title>
        <authorList>
            <person name="Xie J."/>
        </authorList>
    </citation>
    <scope>NUCLEOTIDE SEQUENCE [LARGE SCALE GENOMIC DNA]</scope>
    <source>
        <strain evidence="13 14">3H-10</strain>
    </source>
</reference>
<evidence type="ECO:0000256" key="8">
    <source>
        <dbReference type="ARBA" id="ARBA00022840"/>
    </source>
</evidence>
<dbReference type="NCBIfam" id="TIGR00694">
    <property type="entry name" value="thiM"/>
    <property type="match status" value="1"/>
</dbReference>
<keyword evidence="5 11" id="KW-0479">Metal-binding</keyword>
<comment type="pathway">
    <text evidence="3 11">Cofactor biosynthesis; thiamine diphosphate biosynthesis; 4-methyl-5-(2-phosphoethyl)-thiazole from 5-(2-hydroxyethyl)-4-methylthiazole: step 1/1.</text>
</comment>
<feature type="binding site" evidence="11">
    <location>
        <position position="193"/>
    </location>
    <ligand>
        <name>substrate</name>
    </ligand>
</feature>
<organism evidence="13 14">
    <name type="scientific">Bacillus aquiflavi</name>
    <dbReference type="NCBI Taxonomy" id="2672567"/>
    <lineage>
        <taxon>Bacteria</taxon>
        <taxon>Bacillati</taxon>
        <taxon>Bacillota</taxon>
        <taxon>Bacilli</taxon>
        <taxon>Bacillales</taxon>
        <taxon>Bacillaceae</taxon>
        <taxon>Bacillus</taxon>
    </lineage>
</organism>
<evidence type="ECO:0000313" key="13">
    <source>
        <dbReference type="EMBL" id="NEY81144.1"/>
    </source>
</evidence>
<evidence type="ECO:0000256" key="7">
    <source>
        <dbReference type="ARBA" id="ARBA00022777"/>
    </source>
</evidence>
<evidence type="ECO:0000256" key="9">
    <source>
        <dbReference type="ARBA" id="ARBA00022842"/>
    </source>
</evidence>
<reference evidence="12 15" key="2">
    <citation type="submission" date="2020-07" db="EMBL/GenBank/DDBJ databases">
        <authorList>
            <person name="Feng H."/>
        </authorList>
    </citation>
    <scope>NUCLEOTIDE SEQUENCE [LARGE SCALE GENOMIC DNA]</scope>
    <source>
        <strain evidence="15">s-12</strain>
        <strain evidence="12">S-12</strain>
    </source>
</reference>
<feature type="binding site" evidence="11">
    <location>
        <position position="166"/>
    </location>
    <ligand>
        <name>ATP</name>
        <dbReference type="ChEBI" id="CHEBI:30616"/>
    </ligand>
</feature>
<dbReference type="EMBL" id="JAAIWN010000011">
    <property type="protein sequence ID" value="NEY81144.1"/>
    <property type="molecule type" value="Genomic_DNA"/>
</dbReference>
<keyword evidence="14" id="KW-1185">Reference proteome</keyword>
<comment type="caution">
    <text evidence="13">The sequence shown here is derived from an EMBL/GenBank/DDBJ whole genome shotgun (WGS) entry which is preliminary data.</text>
</comment>
<dbReference type="InterPro" id="IPR000417">
    <property type="entry name" value="Hyethyz_kinase"/>
</dbReference>
<comment type="catalytic activity">
    <reaction evidence="1 11">
        <text>5-(2-hydroxyethyl)-4-methylthiazole + ATP = 4-methyl-5-(2-phosphooxyethyl)-thiazole + ADP + H(+)</text>
        <dbReference type="Rhea" id="RHEA:24212"/>
        <dbReference type="ChEBI" id="CHEBI:15378"/>
        <dbReference type="ChEBI" id="CHEBI:17957"/>
        <dbReference type="ChEBI" id="CHEBI:30616"/>
        <dbReference type="ChEBI" id="CHEBI:58296"/>
        <dbReference type="ChEBI" id="CHEBI:456216"/>
        <dbReference type="EC" id="2.7.1.50"/>
    </reaction>
</comment>
<dbReference type="Pfam" id="PF02110">
    <property type="entry name" value="HK"/>
    <property type="match status" value="1"/>
</dbReference>
<dbReference type="GO" id="GO:0009229">
    <property type="term" value="P:thiamine diphosphate biosynthetic process"/>
    <property type="evidence" value="ECO:0007669"/>
    <property type="project" value="UniProtKB-UniRule"/>
</dbReference>
<sequence length="266" mass="28293">MKNSIKQLFDDVRTKNPLIHHITNTVTMNDCANVTLAIGGSPVMADSPEEAPAMTELAQALVINFGTIATDTFQAMIKAGKAANHLGIPVIFDPVGVGATSFRTEKAKELLKEVNIQLIRGNVTEVMGLLGLSAETRGVDAGKTSIDRQQLATKAAQEFRSIVVISGKIDVISDGQNIVSIANGHEMLTKITGTGCMTASLIGCFAGVTENFFHAAIAGISIMSIAGERAVRSLRQGEGVGTFKVKLFDEISSIDGGRWEEEVNFK</sequence>
<dbReference type="HAMAP" id="MF_00228">
    <property type="entry name" value="Thz_kinase"/>
    <property type="match status" value="1"/>
</dbReference>
<dbReference type="AlphaFoldDB" id="A0A6B3W0P6"/>
<evidence type="ECO:0000256" key="5">
    <source>
        <dbReference type="ARBA" id="ARBA00022723"/>
    </source>
</evidence>
<dbReference type="PRINTS" id="PR01099">
    <property type="entry name" value="HYETHTZKNASE"/>
</dbReference>
<keyword evidence="8 11" id="KW-0067">ATP-binding</keyword>
<proteinExistence type="inferred from homology"/>
<dbReference type="EC" id="2.7.1.50" evidence="11"/>
<evidence type="ECO:0000256" key="6">
    <source>
        <dbReference type="ARBA" id="ARBA00022741"/>
    </source>
</evidence>
<comment type="cofactor">
    <cofactor evidence="2 11">
        <name>Mg(2+)</name>
        <dbReference type="ChEBI" id="CHEBI:18420"/>
    </cofactor>
</comment>
<evidence type="ECO:0000256" key="4">
    <source>
        <dbReference type="ARBA" id="ARBA00022679"/>
    </source>
</evidence>
<evidence type="ECO:0000256" key="10">
    <source>
        <dbReference type="ARBA" id="ARBA00022977"/>
    </source>
</evidence>
<dbReference type="Proteomes" id="UP000472971">
    <property type="component" value="Unassembled WGS sequence"/>
</dbReference>
<dbReference type="InterPro" id="IPR029056">
    <property type="entry name" value="Ribokinase-like"/>
</dbReference>
<keyword evidence="4 11" id="KW-0808">Transferase</keyword>
<name>A0A6B3W0P6_9BACI</name>
<dbReference type="NCBIfam" id="NF006830">
    <property type="entry name" value="PRK09355.1"/>
    <property type="match status" value="1"/>
</dbReference>
<dbReference type="EMBL" id="JACEIO010000011">
    <property type="protein sequence ID" value="MBA4536777.1"/>
    <property type="molecule type" value="Genomic_DNA"/>
</dbReference>
<protein>
    <recommendedName>
        <fullName evidence="11">Hydroxyethylthiazole kinase</fullName>
        <ecNumber evidence="11">2.7.1.50</ecNumber>
    </recommendedName>
    <alternativeName>
        <fullName evidence="11">4-methyl-5-beta-hydroxyethylthiazole kinase</fullName>
        <shortName evidence="11">TH kinase</shortName>
        <shortName evidence="11">Thz kinase</shortName>
    </alternativeName>
</protein>
<dbReference type="PIRSF" id="PIRSF000513">
    <property type="entry name" value="Thz_kinase"/>
    <property type="match status" value="1"/>
</dbReference>
<evidence type="ECO:0000256" key="2">
    <source>
        <dbReference type="ARBA" id="ARBA00001946"/>
    </source>
</evidence>
<dbReference type="UniPathway" id="UPA00060">
    <property type="reaction ID" value="UER00139"/>
</dbReference>
<dbReference type="CDD" id="cd01170">
    <property type="entry name" value="THZ_kinase"/>
    <property type="match status" value="1"/>
</dbReference>
<dbReference type="RefSeq" id="WP_163241297.1">
    <property type="nucleotide sequence ID" value="NZ_JAAIWN010000011.1"/>
</dbReference>
<evidence type="ECO:0000313" key="14">
    <source>
        <dbReference type="Proteomes" id="UP000472971"/>
    </source>
</evidence>
<evidence type="ECO:0000256" key="3">
    <source>
        <dbReference type="ARBA" id="ARBA00004868"/>
    </source>
</evidence>
<feature type="binding site" evidence="11">
    <location>
        <position position="44"/>
    </location>
    <ligand>
        <name>substrate</name>
    </ligand>
</feature>
<evidence type="ECO:0000313" key="12">
    <source>
        <dbReference type="EMBL" id="MBA4536777.1"/>
    </source>
</evidence>
<dbReference type="GO" id="GO:0000287">
    <property type="term" value="F:magnesium ion binding"/>
    <property type="evidence" value="ECO:0007669"/>
    <property type="project" value="UniProtKB-UniRule"/>
</dbReference>
<dbReference type="SUPFAM" id="SSF53613">
    <property type="entry name" value="Ribokinase-like"/>
    <property type="match status" value="1"/>
</dbReference>
<keyword evidence="6 11" id="KW-0547">Nucleotide-binding</keyword>
<gene>
    <name evidence="11 13" type="primary">thiM</name>
    <name evidence="13" type="ORF">G4D64_06330</name>
    <name evidence="12" type="ORF">H1Z61_06365</name>
</gene>
<comment type="similarity">
    <text evidence="11">Belongs to the Thz kinase family.</text>
</comment>
<comment type="function">
    <text evidence="11">Catalyzes the phosphorylation of the hydroxyl group of 4-methyl-5-beta-hydroxyethylthiazole (THZ).</text>
</comment>
<dbReference type="GO" id="GO:0004417">
    <property type="term" value="F:hydroxyethylthiazole kinase activity"/>
    <property type="evidence" value="ECO:0007669"/>
    <property type="project" value="UniProtKB-UniRule"/>
</dbReference>
<evidence type="ECO:0000313" key="15">
    <source>
        <dbReference type="Proteomes" id="UP000570010"/>
    </source>
</evidence>
<keyword evidence="7 11" id="KW-0418">Kinase</keyword>
<keyword evidence="9 11" id="KW-0460">Magnesium</keyword>